<feature type="non-terminal residue" evidence="1">
    <location>
        <position position="97"/>
    </location>
</feature>
<dbReference type="InterPro" id="IPR036236">
    <property type="entry name" value="Znf_C2H2_sf"/>
</dbReference>
<evidence type="ECO:0008006" key="3">
    <source>
        <dbReference type="Google" id="ProtNLM"/>
    </source>
</evidence>
<reference evidence="1 2" key="1">
    <citation type="submission" date="2017-03" db="EMBL/GenBank/DDBJ databases">
        <title>Genome Survey of Euroglyphus maynei.</title>
        <authorList>
            <person name="Arlian L.G."/>
            <person name="Morgan M.S."/>
            <person name="Rider S.D."/>
        </authorList>
    </citation>
    <scope>NUCLEOTIDE SEQUENCE [LARGE SCALE GENOMIC DNA]</scope>
    <source>
        <strain evidence="1">Arlian Lab</strain>
        <tissue evidence="1">Whole body</tissue>
    </source>
</reference>
<dbReference type="Proteomes" id="UP000194236">
    <property type="component" value="Unassembled WGS sequence"/>
</dbReference>
<comment type="caution">
    <text evidence="1">The sequence shown here is derived from an EMBL/GenBank/DDBJ whole genome shotgun (WGS) entry which is preliminary data.</text>
</comment>
<protein>
    <recommendedName>
        <fullName evidence="3">C2H2-type domain-containing protein</fullName>
    </recommendedName>
</protein>
<keyword evidence="2" id="KW-1185">Reference proteome</keyword>
<proteinExistence type="predicted"/>
<evidence type="ECO:0000313" key="2">
    <source>
        <dbReference type="Proteomes" id="UP000194236"/>
    </source>
</evidence>
<dbReference type="SUPFAM" id="SSF57667">
    <property type="entry name" value="beta-beta-alpha zinc fingers"/>
    <property type="match status" value="1"/>
</dbReference>
<organism evidence="1 2">
    <name type="scientific">Euroglyphus maynei</name>
    <name type="common">Mayne's house dust mite</name>
    <dbReference type="NCBI Taxonomy" id="6958"/>
    <lineage>
        <taxon>Eukaryota</taxon>
        <taxon>Metazoa</taxon>
        <taxon>Ecdysozoa</taxon>
        <taxon>Arthropoda</taxon>
        <taxon>Chelicerata</taxon>
        <taxon>Arachnida</taxon>
        <taxon>Acari</taxon>
        <taxon>Acariformes</taxon>
        <taxon>Sarcoptiformes</taxon>
        <taxon>Astigmata</taxon>
        <taxon>Psoroptidia</taxon>
        <taxon>Analgoidea</taxon>
        <taxon>Pyroglyphidae</taxon>
        <taxon>Pyroglyphinae</taxon>
        <taxon>Euroglyphus</taxon>
    </lineage>
</organism>
<dbReference type="EMBL" id="MUJZ01047411">
    <property type="protein sequence ID" value="OTF74368.1"/>
    <property type="molecule type" value="Genomic_DNA"/>
</dbReference>
<accession>A0A1Y3B321</accession>
<gene>
    <name evidence="1" type="ORF">BLA29_010864</name>
</gene>
<dbReference type="OrthoDB" id="8823111at2759"/>
<sequence length="97" mass="10916">MGRKKKDVSLDIAKADVYRCSLCGFAAKNSNDCDHHILVEHQGQALINADRPMTDVEIKQGYRRALTVLKVLKCQICSKTFRSFLGMVFHDQICGKS</sequence>
<dbReference type="AlphaFoldDB" id="A0A1Y3B321"/>
<name>A0A1Y3B321_EURMA</name>
<dbReference type="Gene3D" id="3.30.160.60">
    <property type="entry name" value="Classic Zinc Finger"/>
    <property type="match status" value="1"/>
</dbReference>
<evidence type="ECO:0000313" key="1">
    <source>
        <dbReference type="EMBL" id="OTF74368.1"/>
    </source>
</evidence>